<keyword evidence="2" id="KW-1003">Cell membrane</keyword>
<evidence type="ECO:0000313" key="13">
    <source>
        <dbReference type="EMBL" id="AZP10665.1"/>
    </source>
</evidence>
<evidence type="ECO:0000256" key="1">
    <source>
        <dbReference type="ARBA" id="ARBA00004651"/>
    </source>
</evidence>
<dbReference type="PANTHER" id="PTHR43531:SF14">
    <property type="entry name" value="METHYL-ACCEPTING CHEMOTAXIS PROTEIN I-RELATED"/>
    <property type="match status" value="1"/>
</dbReference>
<dbReference type="Pfam" id="PF00672">
    <property type="entry name" value="HAMP"/>
    <property type="match status" value="1"/>
</dbReference>
<evidence type="ECO:0000256" key="8">
    <source>
        <dbReference type="PROSITE-ProRule" id="PRU00284"/>
    </source>
</evidence>
<gene>
    <name evidence="13" type="ORF">EJN92_00630</name>
</gene>
<dbReference type="Pfam" id="PF00015">
    <property type="entry name" value="MCPsignal"/>
    <property type="match status" value="1"/>
</dbReference>
<evidence type="ECO:0000259" key="11">
    <source>
        <dbReference type="PROSITE" id="PS50111"/>
    </source>
</evidence>
<dbReference type="GO" id="GO:0004888">
    <property type="term" value="F:transmembrane signaling receptor activity"/>
    <property type="evidence" value="ECO:0007669"/>
    <property type="project" value="InterPro"/>
</dbReference>
<dbReference type="AlphaFoldDB" id="A0A3Q9BMW8"/>
<dbReference type="OrthoDB" id="8576332at2"/>
<proteinExistence type="inferred from homology"/>
<dbReference type="InterPro" id="IPR004089">
    <property type="entry name" value="MCPsignal_dom"/>
</dbReference>
<evidence type="ECO:0000259" key="12">
    <source>
        <dbReference type="PROSITE" id="PS50885"/>
    </source>
</evidence>
<dbReference type="PRINTS" id="PR00260">
    <property type="entry name" value="CHEMTRNSDUCR"/>
</dbReference>
<dbReference type="GO" id="GO:0006935">
    <property type="term" value="P:chemotaxis"/>
    <property type="evidence" value="ECO:0007669"/>
    <property type="project" value="InterPro"/>
</dbReference>
<evidence type="ECO:0000256" key="7">
    <source>
        <dbReference type="ARBA" id="ARBA00029447"/>
    </source>
</evidence>
<dbReference type="EMBL" id="CP034464">
    <property type="protein sequence ID" value="AZP10665.1"/>
    <property type="molecule type" value="Genomic_DNA"/>
</dbReference>
<dbReference type="Pfam" id="PF02743">
    <property type="entry name" value="dCache_1"/>
    <property type="match status" value="1"/>
</dbReference>
<keyword evidence="4 10" id="KW-0812">Transmembrane</keyword>
<dbReference type="InterPro" id="IPR051310">
    <property type="entry name" value="MCP_chemotaxis"/>
</dbReference>
<feature type="domain" description="Methyl-accepting transducer" evidence="11">
    <location>
        <begin position="352"/>
        <end position="581"/>
    </location>
</feature>
<dbReference type="SMART" id="SM00283">
    <property type="entry name" value="MA"/>
    <property type="match status" value="1"/>
</dbReference>
<keyword evidence="6 10" id="KW-0472">Membrane</keyword>
<keyword evidence="3" id="KW-0488">Methylation</keyword>
<feature type="region of interest" description="Disordered" evidence="9">
    <location>
        <begin position="601"/>
        <end position="623"/>
    </location>
</feature>
<dbReference type="GO" id="GO:0005886">
    <property type="term" value="C:plasma membrane"/>
    <property type="evidence" value="ECO:0007669"/>
    <property type="project" value="UniProtKB-SubCell"/>
</dbReference>
<feature type="transmembrane region" description="Helical" evidence="10">
    <location>
        <begin position="269"/>
        <end position="293"/>
    </location>
</feature>
<keyword evidence="8" id="KW-0807">Transducer</keyword>
<dbReference type="PROSITE" id="PS50111">
    <property type="entry name" value="CHEMOTAXIS_TRANSDUC_2"/>
    <property type="match status" value="1"/>
</dbReference>
<dbReference type="SUPFAM" id="SSF58104">
    <property type="entry name" value="Methyl-accepting chemotaxis protein (MCP) signaling domain"/>
    <property type="match status" value="1"/>
</dbReference>
<dbReference type="RefSeq" id="WP_126126064.1">
    <property type="nucleotide sequence ID" value="NZ_CP034464.1"/>
</dbReference>
<protein>
    <submittedName>
        <fullName evidence="13">Methyl-accepting chemotaxis protein</fullName>
    </submittedName>
</protein>
<evidence type="ECO:0000256" key="9">
    <source>
        <dbReference type="SAM" id="MobiDB-lite"/>
    </source>
</evidence>
<organism evidence="13 14">
    <name type="scientific">Undibacterium parvum</name>
    <dbReference type="NCBI Taxonomy" id="401471"/>
    <lineage>
        <taxon>Bacteria</taxon>
        <taxon>Pseudomonadati</taxon>
        <taxon>Pseudomonadota</taxon>
        <taxon>Betaproteobacteria</taxon>
        <taxon>Burkholderiales</taxon>
        <taxon>Oxalobacteraceae</taxon>
        <taxon>Undibacterium</taxon>
    </lineage>
</organism>
<dbReference type="InterPro" id="IPR004090">
    <property type="entry name" value="Chemotax_Me-accpt_rcpt"/>
</dbReference>
<comment type="subcellular location">
    <subcellularLocation>
        <location evidence="1">Cell membrane</location>
        <topology evidence="1">Multi-pass membrane protein</topology>
    </subcellularLocation>
</comment>
<accession>A0A3Q9BMW8</accession>
<evidence type="ECO:0000256" key="4">
    <source>
        <dbReference type="ARBA" id="ARBA00022692"/>
    </source>
</evidence>
<dbReference type="Proteomes" id="UP000275663">
    <property type="component" value="Chromosome"/>
</dbReference>
<comment type="similarity">
    <text evidence="7">Belongs to the methyl-accepting chemotaxis (MCP) protein family.</text>
</comment>
<dbReference type="InterPro" id="IPR003660">
    <property type="entry name" value="HAMP_dom"/>
</dbReference>
<keyword evidence="14" id="KW-1185">Reference proteome</keyword>
<evidence type="ECO:0000313" key="14">
    <source>
        <dbReference type="Proteomes" id="UP000275663"/>
    </source>
</evidence>
<dbReference type="CDD" id="cd12912">
    <property type="entry name" value="PDC2_MCP_like"/>
    <property type="match status" value="1"/>
</dbReference>
<dbReference type="KEGG" id="upv:EJN92_00630"/>
<reference evidence="13 14" key="1">
    <citation type="journal article" date="2011" name="Int. J. Syst. Evol. Microbiol.">
        <title>Description of Undibacterium oligocarboniphilum sp. nov., isolated from purified water, and Undibacterium pigrum strain CCUG 49012 as the type strain of Undibacterium parvum sp. nov., and emended descriptions of the genus Undibacterium and the species Undibacterium pigrum.</title>
        <authorList>
            <person name="Eder W."/>
            <person name="Wanner G."/>
            <person name="Ludwig W."/>
            <person name="Busse H.J."/>
            <person name="Ziemke-Kageler F."/>
            <person name="Lang E."/>
        </authorList>
    </citation>
    <scope>NUCLEOTIDE SEQUENCE [LARGE SCALE GENOMIC DNA]</scope>
    <source>
        <strain evidence="13 14">DSM 23061</strain>
    </source>
</reference>
<dbReference type="SUPFAM" id="SSF103190">
    <property type="entry name" value="Sensory domain-like"/>
    <property type="match status" value="1"/>
</dbReference>
<evidence type="ECO:0000256" key="5">
    <source>
        <dbReference type="ARBA" id="ARBA00022989"/>
    </source>
</evidence>
<dbReference type="FunFam" id="1.10.287.950:FF:000001">
    <property type="entry name" value="Methyl-accepting chemotaxis sensory transducer"/>
    <property type="match status" value="1"/>
</dbReference>
<feature type="domain" description="HAMP" evidence="12">
    <location>
        <begin position="293"/>
        <end position="347"/>
    </location>
</feature>
<dbReference type="Gene3D" id="1.10.287.950">
    <property type="entry name" value="Methyl-accepting chemotaxis protein"/>
    <property type="match status" value="1"/>
</dbReference>
<evidence type="ECO:0000256" key="10">
    <source>
        <dbReference type="SAM" id="Phobius"/>
    </source>
</evidence>
<dbReference type="InterPro" id="IPR033479">
    <property type="entry name" value="dCache_1"/>
</dbReference>
<evidence type="ECO:0000256" key="6">
    <source>
        <dbReference type="ARBA" id="ARBA00023136"/>
    </source>
</evidence>
<evidence type="ECO:0000256" key="3">
    <source>
        <dbReference type="ARBA" id="ARBA00022481"/>
    </source>
</evidence>
<dbReference type="InterPro" id="IPR029151">
    <property type="entry name" value="Sensor-like_sf"/>
</dbReference>
<dbReference type="GO" id="GO:0007165">
    <property type="term" value="P:signal transduction"/>
    <property type="evidence" value="ECO:0007669"/>
    <property type="project" value="UniProtKB-KW"/>
</dbReference>
<dbReference type="CDD" id="cd11386">
    <property type="entry name" value="MCP_signal"/>
    <property type="match status" value="1"/>
</dbReference>
<dbReference type="CDD" id="cd06225">
    <property type="entry name" value="HAMP"/>
    <property type="match status" value="1"/>
</dbReference>
<dbReference type="Gene3D" id="3.30.450.20">
    <property type="entry name" value="PAS domain"/>
    <property type="match status" value="2"/>
</dbReference>
<keyword evidence="5 10" id="KW-1133">Transmembrane helix</keyword>
<evidence type="ECO:0000256" key="2">
    <source>
        <dbReference type="ARBA" id="ARBA00022475"/>
    </source>
</evidence>
<dbReference type="SMART" id="SM00304">
    <property type="entry name" value="HAMP"/>
    <property type="match status" value="1"/>
</dbReference>
<sequence>MNSLKTRLIAVIALLVTVCTVLLTVGSYAKMKSQIESDLNNEMRGVAAGYNAMFSNWIQGNLAIMESLAQGLGNGADLTTSLTMIRAGGNFLSVYQGQPDKAFTNIPSDPPPAGYDPTVRPWYKGALEAKKPIVTLPYMGVAPPGLMISFAAPVKGGEGGVVGADVFLTKIAEQILNIKLAGGGYAFLLDKTGQVLAHSDASKVLKPAKEISSELALENLTKLTELKDPVVTDVGGKPHFLLLQKITGSEIYLALVIDKKKALEALDQLLIMSIIVLIAMLAVLLPLSTWLVGHMLSGLRRVRDAMSEIAEGGGDLSRQIEIDGQDEVAQTAHAFNKFLEQLRVMVVDVRRATDSIAIGSSEIATGNMDLSGRTEQQASSLEETSASMEELTAAVKNNADNARQANKMALNASGVATQGGEVVGRVVDTMQGITDSSRKIVDIISVIEGIAFQTNILALNAAVEAARAGEQGRGFAVVASEVRTLAQRSAAAAQEIKTLIEDSVSKVSEGSALVDKAGESMSSIVQAVKQVAEIINEITNASAEQSDGIQQVNLALAHMDEATQQNSALVEEAAAAAGSLEEQVNLLKTAMSAFRVEAQSGPRVRPAAAAKRANEPVLSYEEE</sequence>
<dbReference type="PANTHER" id="PTHR43531">
    <property type="entry name" value="PROTEIN ICFG"/>
    <property type="match status" value="1"/>
</dbReference>
<feature type="compositionally biased region" description="Low complexity" evidence="9">
    <location>
        <begin position="602"/>
        <end position="611"/>
    </location>
</feature>
<dbReference type="PROSITE" id="PS50885">
    <property type="entry name" value="HAMP"/>
    <property type="match status" value="1"/>
</dbReference>
<name>A0A3Q9BMW8_9BURK</name>